<feature type="transmembrane region" description="Helical" evidence="5">
    <location>
        <begin position="187"/>
        <end position="205"/>
    </location>
</feature>
<accession>A0A3P3QGW2</accession>
<proteinExistence type="inferred from homology"/>
<dbReference type="InterPro" id="IPR039672">
    <property type="entry name" value="MFS_2"/>
</dbReference>
<feature type="transmembrane region" description="Helical" evidence="5">
    <location>
        <begin position="111"/>
        <end position="130"/>
    </location>
</feature>
<feature type="domain" description="Major facilitator superfamily (MFS) profile" evidence="6">
    <location>
        <begin position="270"/>
        <end position="495"/>
    </location>
</feature>
<evidence type="ECO:0000256" key="5">
    <source>
        <dbReference type="SAM" id="Phobius"/>
    </source>
</evidence>
<dbReference type="GO" id="GO:0006814">
    <property type="term" value="P:sodium ion transport"/>
    <property type="evidence" value="ECO:0007669"/>
    <property type="project" value="InterPro"/>
</dbReference>
<keyword evidence="3 5" id="KW-1133">Transmembrane helix</keyword>
<evidence type="ECO:0000259" key="6">
    <source>
        <dbReference type="PROSITE" id="PS50850"/>
    </source>
</evidence>
<feature type="transmembrane region" description="Helical" evidence="5">
    <location>
        <begin position="305"/>
        <end position="324"/>
    </location>
</feature>
<feature type="transmembrane region" description="Helical" evidence="5">
    <location>
        <begin position="151"/>
        <end position="175"/>
    </location>
</feature>
<dbReference type="PROSITE" id="PS50850">
    <property type="entry name" value="MFS"/>
    <property type="match status" value="1"/>
</dbReference>
<keyword evidence="4 5" id="KW-0472">Membrane</keyword>
<dbReference type="AlphaFoldDB" id="A0A3P3QGW2"/>
<dbReference type="OrthoDB" id="181905at2"/>
<keyword evidence="2 5" id="KW-0812">Transmembrane</keyword>
<evidence type="ECO:0000256" key="1">
    <source>
        <dbReference type="ARBA" id="ARBA00009617"/>
    </source>
</evidence>
<feature type="transmembrane region" description="Helical" evidence="5">
    <location>
        <begin position="84"/>
        <end position="105"/>
    </location>
</feature>
<dbReference type="RefSeq" id="WP_125060931.1">
    <property type="nucleotide sequence ID" value="NZ_RRCF01000003.1"/>
</dbReference>
<evidence type="ECO:0000313" key="7">
    <source>
        <dbReference type="EMBL" id="RRJ20275.1"/>
    </source>
</evidence>
<reference evidence="7 8" key="1">
    <citation type="submission" date="2018-11" db="EMBL/GenBank/DDBJ databases">
        <title>Draft genome analysis of Rheinheimera mesophila isolated from an industrial waste site.</title>
        <authorList>
            <person name="Yu Q."/>
            <person name="Qi Y."/>
            <person name="Zhang H."/>
            <person name="Lu Y."/>
            <person name="Pu J."/>
        </authorList>
    </citation>
    <scope>NUCLEOTIDE SEQUENCE [LARGE SCALE GENOMIC DNA]</scope>
    <source>
        <strain evidence="7 8">IITR13</strain>
    </source>
</reference>
<comment type="similarity">
    <text evidence="1">Belongs to the sodium:galactoside symporter (TC 2.A.2) family.</text>
</comment>
<dbReference type="PANTHER" id="PTHR11328:SF24">
    <property type="entry name" value="MAJOR FACILITATOR SUPERFAMILY (MFS) PROFILE DOMAIN-CONTAINING PROTEIN"/>
    <property type="match status" value="1"/>
</dbReference>
<evidence type="ECO:0000256" key="4">
    <source>
        <dbReference type="ARBA" id="ARBA00023136"/>
    </source>
</evidence>
<keyword evidence="8" id="KW-1185">Reference proteome</keyword>
<comment type="caution">
    <text evidence="7">The sequence shown here is derived from an EMBL/GenBank/DDBJ whole genome shotgun (WGS) entry which is preliminary data.</text>
</comment>
<dbReference type="SUPFAM" id="SSF103473">
    <property type="entry name" value="MFS general substrate transporter"/>
    <property type="match status" value="1"/>
</dbReference>
<dbReference type="InterPro" id="IPR036259">
    <property type="entry name" value="MFS_trans_sf"/>
</dbReference>
<protein>
    <submittedName>
        <fullName evidence="7">MFS transporter</fullName>
    </submittedName>
</protein>
<dbReference type="Gene3D" id="1.20.1250.20">
    <property type="entry name" value="MFS general substrate transporter like domains"/>
    <property type="match status" value="2"/>
</dbReference>
<dbReference type="InterPro" id="IPR020846">
    <property type="entry name" value="MFS_dom"/>
</dbReference>
<evidence type="ECO:0000256" key="2">
    <source>
        <dbReference type="ARBA" id="ARBA00022692"/>
    </source>
</evidence>
<dbReference type="Proteomes" id="UP000276260">
    <property type="component" value="Unassembled WGS sequence"/>
</dbReference>
<dbReference type="NCBIfam" id="TIGR00792">
    <property type="entry name" value="gph"/>
    <property type="match status" value="1"/>
</dbReference>
<evidence type="ECO:0000313" key="8">
    <source>
        <dbReference type="Proteomes" id="UP000276260"/>
    </source>
</evidence>
<organism evidence="7 8">
    <name type="scientific">Rheinheimera mesophila</name>
    <dbReference type="NCBI Taxonomy" id="1547515"/>
    <lineage>
        <taxon>Bacteria</taxon>
        <taxon>Pseudomonadati</taxon>
        <taxon>Pseudomonadota</taxon>
        <taxon>Gammaproteobacteria</taxon>
        <taxon>Chromatiales</taxon>
        <taxon>Chromatiaceae</taxon>
        <taxon>Rheinheimera</taxon>
    </lineage>
</organism>
<dbReference type="GO" id="GO:0015293">
    <property type="term" value="F:symporter activity"/>
    <property type="evidence" value="ECO:0007669"/>
    <property type="project" value="InterPro"/>
</dbReference>
<dbReference type="GO" id="GO:0008643">
    <property type="term" value="P:carbohydrate transport"/>
    <property type="evidence" value="ECO:0007669"/>
    <property type="project" value="InterPro"/>
</dbReference>
<feature type="transmembrane region" description="Helical" evidence="5">
    <location>
        <begin position="44"/>
        <end position="63"/>
    </location>
</feature>
<dbReference type="InterPro" id="IPR001927">
    <property type="entry name" value="Na/Gal_symport"/>
</dbReference>
<dbReference type="CDD" id="cd17332">
    <property type="entry name" value="MFS_MelB_like"/>
    <property type="match status" value="1"/>
</dbReference>
<feature type="transmembrane region" description="Helical" evidence="5">
    <location>
        <begin position="450"/>
        <end position="470"/>
    </location>
</feature>
<feature type="transmembrane region" description="Helical" evidence="5">
    <location>
        <begin position="21"/>
        <end position="38"/>
    </location>
</feature>
<feature type="transmembrane region" description="Helical" evidence="5">
    <location>
        <begin position="336"/>
        <end position="355"/>
    </location>
</feature>
<feature type="transmembrane region" description="Helical" evidence="5">
    <location>
        <begin position="367"/>
        <end position="388"/>
    </location>
</feature>
<dbReference type="GO" id="GO:0005886">
    <property type="term" value="C:plasma membrane"/>
    <property type="evidence" value="ECO:0007669"/>
    <property type="project" value="TreeGrafter"/>
</dbReference>
<dbReference type="Pfam" id="PF13347">
    <property type="entry name" value="MFS_2"/>
    <property type="match status" value="2"/>
</dbReference>
<feature type="transmembrane region" description="Helical" evidence="5">
    <location>
        <begin position="233"/>
        <end position="257"/>
    </location>
</feature>
<feature type="transmembrane region" description="Helical" evidence="5">
    <location>
        <begin position="400"/>
        <end position="430"/>
    </location>
</feature>
<sequence>MQTVVQKLSVTEKIGYSLGDLAANLIFQTLMTFLAFFYTDVYQIPAAAAATIIFIGGLIGACFNPIMGIIADRTQSRWGKFRPWILWTSVPFGVIALLAFSTPDFSPEGKIAYAFITYVVLVLVYSANNLPYSALSGVLTGNMADRNSLSAYRFVAVMVAQFIIQALLLPLVLILGDGDKAVGFENTMTLFACVGIVFFLITFITTKERVFTCSSEKSTIRQDIADLLKNKPWVIMLVLTVLVFITLALKGGMYIFYFENYLDAQQVAVFLEDIGFNAFIVGLNAMLTGMGLTEFLWPKDAATSGFSLFNAGGIICMILGIGFSKSLADRFGKRDVFAVALFISTIFVLAFYLFPADAIALVFSSQLLHGFFYGITIPLLWAMIADVADYSEWKNHRRATAIIFSAMIFGLKLGLSIGGALVAGILAHYGYDAQLEVQSAETIHGIKLSVSLYASLPFLLGVACICLYEINKAKENQIEQELNERRAAAGLAQAE</sequence>
<name>A0A3P3QGW2_9GAMM</name>
<dbReference type="EMBL" id="RRCF01000003">
    <property type="protein sequence ID" value="RRJ20275.1"/>
    <property type="molecule type" value="Genomic_DNA"/>
</dbReference>
<evidence type="ECO:0000256" key="3">
    <source>
        <dbReference type="ARBA" id="ARBA00022989"/>
    </source>
</evidence>
<gene>
    <name evidence="7" type="ORF">EIK76_12170</name>
</gene>
<dbReference type="PANTHER" id="PTHR11328">
    <property type="entry name" value="MAJOR FACILITATOR SUPERFAMILY DOMAIN-CONTAINING PROTEIN"/>
    <property type="match status" value="1"/>
</dbReference>